<protein>
    <submittedName>
        <fullName evidence="1">DUF3135 domain-containing protein</fullName>
    </submittedName>
</protein>
<reference evidence="1 2" key="1">
    <citation type="submission" date="2023-09" db="EMBL/GenBank/DDBJ databases">
        <authorList>
            <person name="Rey-Velasco X."/>
        </authorList>
    </citation>
    <scope>NUCLEOTIDE SEQUENCE [LARGE SCALE GENOMIC DNA]</scope>
    <source>
        <strain evidence="1 2">P117</strain>
    </source>
</reference>
<name>A0ABU2ZRI7_9ALTE</name>
<gene>
    <name evidence="1" type="ORF">RM552_09175</name>
</gene>
<proteinExistence type="predicted"/>
<dbReference type="RefSeq" id="WP_311368529.1">
    <property type="nucleotide sequence ID" value="NZ_JAVRHX010000002.1"/>
</dbReference>
<comment type="caution">
    <text evidence="1">The sequence shown here is derived from an EMBL/GenBank/DDBJ whole genome shotgun (WGS) entry which is preliminary data.</text>
</comment>
<evidence type="ECO:0000313" key="2">
    <source>
        <dbReference type="Proteomes" id="UP001253545"/>
    </source>
</evidence>
<keyword evidence="2" id="KW-1185">Reference proteome</keyword>
<evidence type="ECO:0000313" key="1">
    <source>
        <dbReference type="EMBL" id="MDT0595011.1"/>
    </source>
</evidence>
<dbReference type="EMBL" id="JAVRHX010000002">
    <property type="protein sequence ID" value="MDT0595011.1"/>
    <property type="molecule type" value="Genomic_DNA"/>
</dbReference>
<dbReference type="Pfam" id="PF11333">
    <property type="entry name" value="DUF3135"/>
    <property type="match status" value="1"/>
</dbReference>
<sequence>MSTNLDFNYLSSLAKTNPEEFERIREAEIEKLIQSAGPENEKRLRGIQFQVDAKRQVHKDSPMGACIEISKMMHESFEKMRHQLNLCLNINDPIGNTTQYVHDEHSESSSAKVLAFRS</sequence>
<dbReference type="InterPro" id="IPR021482">
    <property type="entry name" value="DUF3135"/>
</dbReference>
<organism evidence="1 2">
    <name type="scientific">Glaciecola petra</name>
    <dbReference type="NCBI Taxonomy" id="3075602"/>
    <lineage>
        <taxon>Bacteria</taxon>
        <taxon>Pseudomonadati</taxon>
        <taxon>Pseudomonadota</taxon>
        <taxon>Gammaproteobacteria</taxon>
        <taxon>Alteromonadales</taxon>
        <taxon>Alteromonadaceae</taxon>
        <taxon>Glaciecola</taxon>
    </lineage>
</organism>
<accession>A0ABU2ZRI7</accession>
<dbReference type="Proteomes" id="UP001253545">
    <property type="component" value="Unassembled WGS sequence"/>
</dbReference>